<evidence type="ECO:0000313" key="2">
    <source>
        <dbReference type="Proteomes" id="UP000318053"/>
    </source>
</evidence>
<dbReference type="RefSeq" id="WP_246112929.1">
    <property type="nucleotide sequence ID" value="NZ_SJPK01000010.1"/>
</dbReference>
<dbReference type="EMBL" id="SJPK01000010">
    <property type="protein sequence ID" value="TWT64685.1"/>
    <property type="molecule type" value="Genomic_DNA"/>
</dbReference>
<dbReference type="Gene3D" id="3.40.50.1240">
    <property type="entry name" value="Phosphoglycerate mutase-like"/>
    <property type="match status" value="1"/>
</dbReference>
<dbReference type="SUPFAM" id="SSF53254">
    <property type="entry name" value="Phosphoglycerate mutase-like"/>
    <property type="match status" value="1"/>
</dbReference>
<dbReference type="InterPro" id="IPR029033">
    <property type="entry name" value="His_PPase_superfam"/>
</dbReference>
<keyword evidence="2" id="KW-1185">Reference proteome</keyword>
<dbReference type="InterPro" id="IPR013078">
    <property type="entry name" value="His_Pase_superF_clade-1"/>
</dbReference>
<sequence length="200" mass="21669">MTNSTSTSPLSAESTADQGYRLLLMRHAKSDWSDGDLTDHNRPLNDRGLRDAPTMARWLAESGVLPDQILCSSAARTQQTAALMQSYWENTKQETAKLQVLPQLYLSPAETILETVQELGAGFGDADAQKPRTILVLAHNPGISHAASSLLGHPTGLPTAALVVLQCLVSGWAEPLTSENTQLIVEMTPKSIQRDGWRPA</sequence>
<protein>
    <submittedName>
        <fullName evidence="1">Phosphohistidine phosphatase</fullName>
    </submittedName>
</protein>
<dbReference type="PANTHER" id="PTHR47623">
    <property type="entry name" value="OS09G0287300 PROTEIN"/>
    <property type="match status" value="1"/>
</dbReference>
<dbReference type="Proteomes" id="UP000318053">
    <property type="component" value="Unassembled WGS sequence"/>
</dbReference>
<reference evidence="1 2" key="1">
    <citation type="submission" date="2019-02" db="EMBL/GenBank/DDBJ databases">
        <title>Deep-cultivation of Planctomycetes and their phenomic and genomic characterization uncovers novel biology.</title>
        <authorList>
            <person name="Wiegand S."/>
            <person name="Jogler M."/>
            <person name="Boedeker C."/>
            <person name="Pinto D."/>
            <person name="Vollmers J."/>
            <person name="Rivas-Marin E."/>
            <person name="Kohn T."/>
            <person name="Peeters S.H."/>
            <person name="Heuer A."/>
            <person name="Rast P."/>
            <person name="Oberbeckmann S."/>
            <person name="Bunk B."/>
            <person name="Jeske O."/>
            <person name="Meyerdierks A."/>
            <person name="Storesund J.E."/>
            <person name="Kallscheuer N."/>
            <person name="Luecker S."/>
            <person name="Lage O.M."/>
            <person name="Pohl T."/>
            <person name="Merkel B.J."/>
            <person name="Hornburger P."/>
            <person name="Mueller R.-W."/>
            <person name="Bruemmer F."/>
            <person name="Labrenz M."/>
            <person name="Spormann A.M."/>
            <person name="Op Den Camp H."/>
            <person name="Overmann J."/>
            <person name="Amann R."/>
            <person name="Jetten M.S.M."/>
            <person name="Mascher T."/>
            <person name="Medema M.H."/>
            <person name="Devos D.P."/>
            <person name="Kaster A.-K."/>
            <person name="Ovreas L."/>
            <person name="Rohde M."/>
            <person name="Galperin M.Y."/>
            <person name="Jogler C."/>
        </authorList>
    </citation>
    <scope>NUCLEOTIDE SEQUENCE [LARGE SCALE GENOMIC DNA]</scope>
    <source>
        <strain evidence="1 2">CA85</strain>
    </source>
</reference>
<proteinExistence type="predicted"/>
<dbReference type="AlphaFoldDB" id="A0A5C5XRJ4"/>
<gene>
    <name evidence="1" type="ORF">CA85_38180</name>
</gene>
<dbReference type="PANTHER" id="PTHR47623:SF1">
    <property type="entry name" value="OS09G0287300 PROTEIN"/>
    <property type="match status" value="1"/>
</dbReference>
<dbReference type="CDD" id="cd07067">
    <property type="entry name" value="HP_PGM_like"/>
    <property type="match status" value="1"/>
</dbReference>
<name>A0A5C5XRJ4_9BACT</name>
<accession>A0A5C5XRJ4</accession>
<organism evidence="1 2">
    <name type="scientific">Allorhodopirellula solitaria</name>
    <dbReference type="NCBI Taxonomy" id="2527987"/>
    <lineage>
        <taxon>Bacteria</taxon>
        <taxon>Pseudomonadati</taxon>
        <taxon>Planctomycetota</taxon>
        <taxon>Planctomycetia</taxon>
        <taxon>Pirellulales</taxon>
        <taxon>Pirellulaceae</taxon>
        <taxon>Allorhodopirellula</taxon>
    </lineage>
</organism>
<evidence type="ECO:0000313" key="1">
    <source>
        <dbReference type="EMBL" id="TWT64685.1"/>
    </source>
</evidence>
<dbReference type="SMART" id="SM00855">
    <property type="entry name" value="PGAM"/>
    <property type="match status" value="1"/>
</dbReference>
<comment type="caution">
    <text evidence="1">The sequence shown here is derived from an EMBL/GenBank/DDBJ whole genome shotgun (WGS) entry which is preliminary data.</text>
</comment>
<dbReference type="Pfam" id="PF00300">
    <property type="entry name" value="His_Phos_1"/>
    <property type="match status" value="1"/>
</dbReference>